<organism evidence="2 3">
    <name type="scientific">Phenylobacterium deserti</name>
    <dbReference type="NCBI Taxonomy" id="1914756"/>
    <lineage>
        <taxon>Bacteria</taxon>
        <taxon>Pseudomonadati</taxon>
        <taxon>Pseudomonadota</taxon>
        <taxon>Alphaproteobacteria</taxon>
        <taxon>Caulobacterales</taxon>
        <taxon>Caulobacteraceae</taxon>
        <taxon>Phenylobacterium</taxon>
    </lineage>
</organism>
<dbReference type="InterPro" id="IPR019734">
    <property type="entry name" value="TPR_rpt"/>
</dbReference>
<name>A0A328AH92_9CAUL</name>
<dbReference type="Gene3D" id="1.25.40.10">
    <property type="entry name" value="Tetratricopeptide repeat domain"/>
    <property type="match status" value="1"/>
</dbReference>
<sequence length="377" mass="41319">MATAAQLHDQATEWERAGDLEAALQAYVAASEADPLSGVLKYNAGNIQRRLKRFTDAQRSYSEALALTPNLHMARFMRATCLLQTGDLFNGFRELEARKDCPGFDDVRYGLPRQWAGEPIADKRLFVYPEWFQGDLMQFGRFALLAQMAGARVILAAPPPMHAILRTMSADIELIDAEAVPERYDFASALMSLPAGFGTRLDTVPRGVYLHADQQRIERWRAHIGSGGLKIGIVWQGSALAADRSVPLSAMEPLTRVPGARLISLQKGGGLDQLPDLPQVETLGDDFDSGPDLFVDTAAAAMSCDVVVSADTSVAHLAGALGVRTLVALPWLGDWRWLEGRSDTPWYPTMALFRQATPGDWRTVFEQMADTLADPSC</sequence>
<reference evidence="3" key="1">
    <citation type="submission" date="2018-05" db="EMBL/GenBank/DDBJ databases">
        <authorList>
            <person name="Li X."/>
        </authorList>
    </citation>
    <scope>NUCLEOTIDE SEQUENCE [LARGE SCALE GENOMIC DNA]</scope>
    <source>
        <strain evidence="3">YIM 73061</strain>
    </source>
</reference>
<comment type="caution">
    <text evidence="2">The sequence shown here is derived from an EMBL/GenBank/DDBJ whole genome shotgun (WGS) entry which is preliminary data.</text>
</comment>
<evidence type="ECO:0000256" key="1">
    <source>
        <dbReference type="PROSITE-ProRule" id="PRU00339"/>
    </source>
</evidence>
<feature type="repeat" description="TPR" evidence="1">
    <location>
        <begin position="38"/>
        <end position="71"/>
    </location>
</feature>
<dbReference type="RefSeq" id="WP_111515019.1">
    <property type="nucleotide sequence ID" value="NZ_QFYR01000002.1"/>
</dbReference>
<proteinExistence type="predicted"/>
<dbReference type="OrthoDB" id="7190635at2"/>
<protein>
    <submittedName>
        <fullName evidence="2">Uncharacterized protein</fullName>
    </submittedName>
</protein>
<dbReference type="InterPro" id="IPR011990">
    <property type="entry name" value="TPR-like_helical_dom_sf"/>
</dbReference>
<dbReference type="SUPFAM" id="SSF48452">
    <property type="entry name" value="TPR-like"/>
    <property type="match status" value="1"/>
</dbReference>
<evidence type="ECO:0000313" key="3">
    <source>
        <dbReference type="Proteomes" id="UP000249725"/>
    </source>
</evidence>
<dbReference type="AlphaFoldDB" id="A0A328AH92"/>
<dbReference type="PROSITE" id="PS50005">
    <property type="entry name" value="TPR"/>
    <property type="match status" value="1"/>
</dbReference>
<dbReference type="Proteomes" id="UP000249725">
    <property type="component" value="Unassembled WGS sequence"/>
</dbReference>
<dbReference type="SMART" id="SM00028">
    <property type="entry name" value="TPR"/>
    <property type="match status" value="2"/>
</dbReference>
<dbReference type="EMBL" id="QFYR01000002">
    <property type="protein sequence ID" value="RAK52734.1"/>
    <property type="molecule type" value="Genomic_DNA"/>
</dbReference>
<gene>
    <name evidence="2" type="ORF">DJ018_11130</name>
</gene>
<accession>A0A328AH92</accession>
<keyword evidence="3" id="KW-1185">Reference proteome</keyword>
<keyword evidence="1" id="KW-0802">TPR repeat</keyword>
<dbReference type="SUPFAM" id="SSF53756">
    <property type="entry name" value="UDP-Glycosyltransferase/glycogen phosphorylase"/>
    <property type="match status" value="1"/>
</dbReference>
<evidence type="ECO:0000313" key="2">
    <source>
        <dbReference type="EMBL" id="RAK52734.1"/>
    </source>
</evidence>
<dbReference type="Gene3D" id="3.40.50.2000">
    <property type="entry name" value="Glycogen Phosphorylase B"/>
    <property type="match status" value="1"/>
</dbReference>